<organism evidence="1 2">
    <name type="scientific">Bacillus mycoides</name>
    <dbReference type="NCBI Taxonomy" id="1405"/>
    <lineage>
        <taxon>Bacteria</taxon>
        <taxon>Bacillati</taxon>
        <taxon>Bacillota</taxon>
        <taxon>Bacilli</taxon>
        <taxon>Bacillales</taxon>
        <taxon>Bacillaceae</taxon>
        <taxon>Bacillus</taxon>
        <taxon>Bacillus cereus group</taxon>
    </lineage>
</organism>
<proteinExistence type="predicted"/>
<dbReference type="EMBL" id="FMAK01000026">
    <property type="protein sequence ID" value="SCB67401.1"/>
    <property type="molecule type" value="Genomic_DNA"/>
</dbReference>
<sequence>MKTEYVDDINTPCWINANVFQSIFIDGCQYGIEVDGNSDLRNESSGNTFHDIQVQCRQQTKKA</sequence>
<reference evidence="1 2" key="1">
    <citation type="submission" date="2016-08" db="EMBL/GenBank/DDBJ databases">
        <authorList>
            <person name="Seilhamer J.J."/>
        </authorList>
    </citation>
    <scope>NUCLEOTIDE SEQUENCE [LARGE SCALE GENOMIC DNA]</scope>
    <source>
        <strain evidence="1 2">SDA_GO95</strain>
    </source>
</reference>
<dbReference type="Proteomes" id="UP000195696">
    <property type="component" value="Unassembled WGS sequence"/>
</dbReference>
<gene>
    <name evidence="1" type="ORF">BWGO95_01524</name>
</gene>
<evidence type="ECO:0000313" key="1">
    <source>
        <dbReference type="EMBL" id="SCB67401.1"/>
    </source>
</evidence>
<evidence type="ECO:0000313" key="2">
    <source>
        <dbReference type="Proteomes" id="UP000195696"/>
    </source>
</evidence>
<dbReference type="AlphaFoldDB" id="A0A1G4EL46"/>
<accession>A0A1G4EL46</accession>
<protein>
    <submittedName>
        <fullName evidence="1">Uncharacterized protein</fullName>
    </submittedName>
</protein>
<name>A0A1G4EL46_BACMY</name>